<dbReference type="OrthoDB" id="6378313at2759"/>
<sequence>MATFCNSPSKIIAKNYGEATKFNFLILKLEGEAKASLLGLTSSNDNYLKAKDLLRERYSQPKKVVTAHYKALINLPTANSTRSSLRSFADQLESHIRGLEALGPAPTSYGDLLVCLLVDKVAINVRRNLTRHQGNAEWTLDELRTAIKREIEIMGDSCDLPSPTRSETKQVLFGTSQQNQPNKRKLCPFCSGEHTPTRCTEIKGPEERAKLVKIKKLCLNCLNYGHTNPKNCPSRFRCFHCLRFHTTQVSTPTRVLTAVATVCSHVVSFLANILIDEGSQLTFMTARLVKMLRLHPTGQVLLSLSGFKGLAATATEHSYFDVVHFWLNDPHQAILSSLPHLKDLQLAHATSVNDRFLINILIGADSYWSIAGDESIHGKGPTAVTSFIGYLVSGPLLDTVTLSQGSSYHISAIQYDDITQLWSLETLGILSDAENADSTAAYQSDSISFVHNQYTAKLPWKTIHPELPSNYLICQRRTRHKVSSLLKTPTMLQR</sequence>
<gene>
    <name evidence="1" type="ORF">APZ42_031492</name>
</gene>
<dbReference type="PANTHER" id="PTHR47331">
    <property type="entry name" value="PHD-TYPE DOMAIN-CONTAINING PROTEIN"/>
    <property type="match status" value="1"/>
</dbReference>
<dbReference type="EMBL" id="LRGB01002956">
    <property type="protein sequence ID" value="KZS05352.1"/>
    <property type="molecule type" value="Genomic_DNA"/>
</dbReference>
<comment type="caution">
    <text evidence="1">The sequence shown here is derived from an EMBL/GenBank/DDBJ whole genome shotgun (WGS) entry which is preliminary data.</text>
</comment>
<keyword evidence="2" id="KW-1185">Reference proteome</keyword>
<dbReference type="STRING" id="35525.A0A164MTQ9"/>
<evidence type="ECO:0000313" key="1">
    <source>
        <dbReference type="EMBL" id="KZS05352.1"/>
    </source>
</evidence>
<evidence type="ECO:0008006" key="3">
    <source>
        <dbReference type="Google" id="ProtNLM"/>
    </source>
</evidence>
<dbReference type="InterPro" id="IPR005312">
    <property type="entry name" value="DUF1759"/>
</dbReference>
<dbReference type="AlphaFoldDB" id="A0A164MTQ9"/>
<organism evidence="1 2">
    <name type="scientific">Daphnia magna</name>
    <dbReference type="NCBI Taxonomy" id="35525"/>
    <lineage>
        <taxon>Eukaryota</taxon>
        <taxon>Metazoa</taxon>
        <taxon>Ecdysozoa</taxon>
        <taxon>Arthropoda</taxon>
        <taxon>Crustacea</taxon>
        <taxon>Branchiopoda</taxon>
        <taxon>Diplostraca</taxon>
        <taxon>Cladocera</taxon>
        <taxon>Anomopoda</taxon>
        <taxon>Daphniidae</taxon>
        <taxon>Daphnia</taxon>
    </lineage>
</organism>
<dbReference type="Pfam" id="PF03564">
    <property type="entry name" value="DUF1759"/>
    <property type="match status" value="1"/>
</dbReference>
<name>A0A164MTQ9_9CRUS</name>
<reference evidence="1 2" key="1">
    <citation type="submission" date="2016-03" db="EMBL/GenBank/DDBJ databases">
        <title>EvidentialGene: Evidence-directed Construction of Genes on Genomes.</title>
        <authorList>
            <person name="Gilbert D.G."/>
            <person name="Choi J.-H."/>
            <person name="Mockaitis K."/>
            <person name="Colbourne J."/>
            <person name="Pfrender M."/>
        </authorList>
    </citation>
    <scope>NUCLEOTIDE SEQUENCE [LARGE SCALE GENOMIC DNA]</scope>
    <source>
        <strain evidence="1 2">Xinb3</strain>
        <tissue evidence="1">Complete organism</tissue>
    </source>
</reference>
<dbReference type="PANTHER" id="PTHR47331:SF1">
    <property type="entry name" value="GAG-LIKE PROTEIN"/>
    <property type="match status" value="1"/>
</dbReference>
<protein>
    <recommendedName>
        <fullName evidence="3">Peptidase aspartic putative domain-containing protein</fullName>
    </recommendedName>
</protein>
<proteinExistence type="predicted"/>
<evidence type="ECO:0000313" key="2">
    <source>
        <dbReference type="Proteomes" id="UP000076858"/>
    </source>
</evidence>
<dbReference type="Proteomes" id="UP000076858">
    <property type="component" value="Unassembled WGS sequence"/>
</dbReference>
<accession>A0A164MTQ9</accession>